<name>A0ABY9WZX8_9BACT</name>
<evidence type="ECO:0008006" key="5">
    <source>
        <dbReference type="Google" id="ProtNLM"/>
    </source>
</evidence>
<keyword evidence="2" id="KW-0472">Membrane</keyword>
<accession>A0ABY9WZX8</accession>
<evidence type="ECO:0000313" key="3">
    <source>
        <dbReference type="EMBL" id="WNG48705.1"/>
    </source>
</evidence>
<keyword evidence="2" id="KW-0812">Transmembrane</keyword>
<evidence type="ECO:0000256" key="2">
    <source>
        <dbReference type="SAM" id="Phobius"/>
    </source>
</evidence>
<dbReference type="PROSITE" id="PS51257">
    <property type="entry name" value="PROKAR_LIPOPROTEIN"/>
    <property type="match status" value="1"/>
</dbReference>
<keyword evidence="2" id="KW-1133">Transmembrane helix</keyword>
<proteinExistence type="predicted"/>
<feature type="transmembrane region" description="Helical" evidence="2">
    <location>
        <begin position="80"/>
        <end position="98"/>
    </location>
</feature>
<protein>
    <recommendedName>
        <fullName evidence="5">Lipoprotein</fullName>
    </recommendedName>
</protein>
<gene>
    <name evidence="3" type="ORF">F0U60_34760</name>
</gene>
<keyword evidence="4" id="KW-1185">Reference proteome</keyword>
<dbReference type="RefSeq" id="WP_395806357.1">
    <property type="nucleotide sequence ID" value="NZ_CP043494.1"/>
</dbReference>
<dbReference type="Proteomes" id="UP001611383">
    <property type="component" value="Chromosome"/>
</dbReference>
<sequence length="135" mass="15070">MRLFSVTTAVCVTLLSVACTVGCWYRADQLRSEADWLLERSKAQAAEYAASFNDTLATQQLETFAKRRAVMERAHLWQRGQSLGILFAVAAAVCAWMLSMLRRLNGELDEASEELESEQSSEPVPVRASVRPSRT</sequence>
<reference evidence="3 4" key="1">
    <citation type="submission" date="2019-08" db="EMBL/GenBank/DDBJ databases">
        <title>Archangium and Cystobacter genomes.</title>
        <authorList>
            <person name="Chen I.-C.K."/>
            <person name="Wielgoss S."/>
        </authorList>
    </citation>
    <scope>NUCLEOTIDE SEQUENCE [LARGE SCALE GENOMIC DNA]</scope>
    <source>
        <strain evidence="3 4">Cbm 6</strain>
    </source>
</reference>
<evidence type="ECO:0000313" key="4">
    <source>
        <dbReference type="Proteomes" id="UP001611383"/>
    </source>
</evidence>
<dbReference type="EMBL" id="CP043494">
    <property type="protein sequence ID" value="WNG48705.1"/>
    <property type="molecule type" value="Genomic_DNA"/>
</dbReference>
<feature type="region of interest" description="Disordered" evidence="1">
    <location>
        <begin position="111"/>
        <end position="135"/>
    </location>
</feature>
<evidence type="ECO:0000256" key="1">
    <source>
        <dbReference type="SAM" id="MobiDB-lite"/>
    </source>
</evidence>
<organism evidence="3 4">
    <name type="scientific">Archangium minus</name>
    <dbReference type="NCBI Taxonomy" id="83450"/>
    <lineage>
        <taxon>Bacteria</taxon>
        <taxon>Pseudomonadati</taxon>
        <taxon>Myxococcota</taxon>
        <taxon>Myxococcia</taxon>
        <taxon>Myxococcales</taxon>
        <taxon>Cystobacterineae</taxon>
        <taxon>Archangiaceae</taxon>
        <taxon>Archangium</taxon>
    </lineage>
</organism>